<organism evidence="7 8">
    <name type="scientific">Vineibacter terrae</name>
    <dbReference type="NCBI Taxonomy" id="2586908"/>
    <lineage>
        <taxon>Bacteria</taxon>
        <taxon>Pseudomonadati</taxon>
        <taxon>Pseudomonadota</taxon>
        <taxon>Alphaproteobacteria</taxon>
        <taxon>Hyphomicrobiales</taxon>
        <taxon>Vineibacter</taxon>
    </lineage>
</organism>
<keyword evidence="5" id="KW-0029">Amino-acid transport</keyword>
<dbReference type="Pfam" id="PF00005">
    <property type="entry name" value="ABC_tran"/>
    <property type="match status" value="1"/>
</dbReference>
<evidence type="ECO:0000259" key="6">
    <source>
        <dbReference type="PROSITE" id="PS50893"/>
    </source>
</evidence>
<keyword evidence="8" id="KW-1185">Reference proteome</keyword>
<dbReference type="InterPro" id="IPR017871">
    <property type="entry name" value="ABC_transporter-like_CS"/>
</dbReference>
<feature type="domain" description="ABC transporter" evidence="6">
    <location>
        <begin position="2"/>
        <end position="235"/>
    </location>
</feature>
<evidence type="ECO:0000256" key="4">
    <source>
        <dbReference type="ARBA" id="ARBA00022840"/>
    </source>
</evidence>
<dbReference type="CDD" id="cd03224">
    <property type="entry name" value="ABC_TM1139_LivF_branched"/>
    <property type="match status" value="1"/>
</dbReference>
<dbReference type="InterPro" id="IPR003439">
    <property type="entry name" value="ABC_transporter-like_ATP-bd"/>
</dbReference>
<evidence type="ECO:0000256" key="5">
    <source>
        <dbReference type="ARBA" id="ARBA00022970"/>
    </source>
</evidence>
<comment type="similarity">
    <text evidence="1">Belongs to the ABC transporter superfamily.</text>
</comment>
<dbReference type="InterPro" id="IPR052156">
    <property type="entry name" value="BCAA_Transport_ATP-bd_LivF"/>
</dbReference>
<keyword evidence="2" id="KW-0813">Transport</keyword>
<dbReference type="PROSITE" id="PS50893">
    <property type="entry name" value="ABC_TRANSPORTER_2"/>
    <property type="match status" value="1"/>
</dbReference>
<accession>A0A5C8PVM4</accession>
<dbReference type="PANTHER" id="PTHR43820:SF4">
    <property type="entry name" value="HIGH-AFFINITY BRANCHED-CHAIN AMINO ACID TRANSPORT ATP-BINDING PROTEIN LIVF"/>
    <property type="match status" value="1"/>
</dbReference>
<keyword evidence="3" id="KW-0547">Nucleotide-binding</keyword>
<dbReference type="GO" id="GO:0015807">
    <property type="term" value="P:L-amino acid transport"/>
    <property type="evidence" value="ECO:0007669"/>
    <property type="project" value="TreeGrafter"/>
</dbReference>
<gene>
    <name evidence="7" type="ORF">FHP25_02930</name>
</gene>
<evidence type="ECO:0000313" key="8">
    <source>
        <dbReference type="Proteomes" id="UP000321638"/>
    </source>
</evidence>
<dbReference type="GO" id="GO:0005524">
    <property type="term" value="F:ATP binding"/>
    <property type="evidence" value="ECO:0007669"/>
    <property type="project" value="UniProtKB-KW"/>
</dbReference>
<dbReference type="Gene3D" id="3.40.50.300">
    <property type="entry name" value="P-loop containing nucleotide triphosphate hydrolases"/>
    <property type="match status" value="1"/>
</dbReference>
<keyword evidence="4 7" id="KW-0067">ATP-binding</keyword>
<dbReference type="RefSeq" id="WP_147845389.1">
    <property type="nucleotide sequence ID" value="NZ_VDUZ01000002.1"/>
</dbReference>
<dbReference type="AlphaFoldDB" id="A0A5C8PVM4"/>
<dbReference type="SUPFAM" id="SSF52540">
    <property type="entry name" value="P-loop containing nucleoside triphosphate hydrolases"/>
    <property type="match status" value="1"/>
</dbReference>
<comment type="caution">
    <text evidence="7">The sequence shown here is derived from an EMBL/GenBank/DDBJ whole genome shotgun (WGS) entry which is preliminary data.</text>
</comment>
<dbReference type="GO" id="GO:0015658">
    <property type="term" value="F:branched-chain amino acid transmembrane transporter activity"/>
    <property type="evidence" value="ECO:0007669"/>
    <property type="project" value="TreeGrafter"/>
</dbReference>
<evidence type="ECO:0000313" key="7">
    <source>
        <dbReference type="EMBL" id="TXL82033.1"/>
    </source>
</evidence>
<reference evidence="7 8" key="1">
    <citation type="submission" date="2019-06" db="EMBL/GenBank/DDBJ databases">
        <title>New taxonomy in bacterial strain CC-CFT640, isolated from vineyard.</title>
        <authorList>
            <person name="Lin S.-Y."/>
            <person name="Tsai C.-F."/>
            <person name="Young C.-C."/>
        </authorList>
    </citation>
    <scope>NUCLEOTIDE SEQUENCE [LARGE SCALE GENOMIC DNA]</scope>
    <source>
        <strain evidence="7 8">CC-CFT640</strain>
    </source>
</reference>
<sequence>MLEVENLSVAYGKHEALRAVSLRVEAGRTVVILGANGAGKTTLLNAVAGIIPAQPGARITFDGATLQAAPPHRIVEHGIALVPEGRRLFGEMSVLDNLRLGAYARRARQAEAAGLERMLALFPRLAERRHQLARTMSGGEQQMLAIARALMSCPRLLLLDEPSLGLSPRLAKELFATLRRLAAEGQSILLVEQAVHLSLGLADWVYVLENGGIARSAAPGDIRGDDSLRKAYLGL</sequence>
<evidence type="ECO:0000256" key="3">
    <source>
        <dbReference type="ARBA" id="ARBA00022741"/>
    </source>
</evidence>
<dbReference type="InterPro" id="IPR027417">
    <property type="entry name" value="P-loop_NTPase"/>
</dbReference>
<name>A0A5C8PVM4_9HYPH</name>
<evidence type="ECO:0000256" key="2">
    <source>
        <dbReference type="ARBA" id="ARBA00022448"/>
    </source>
</evidence>
<protein>
    <submittedName>
        <fullName evidence="7">ABC transporter ATP-binding protein</fullName>
    </submittedName>
</protein>
<dbReference type="PANTHER" id="PTHR43820">
    <property type="entry name" value="HIGH-AFFINITY BRANCHED-CHAIN AMINO ACID TRANSPORT ATP-BINDING PROTEIN LIVF"/>
    <property type="match status" value="1"/>
</dbReference>
<dbReference type="PROSITE" id="PS00211">
    <property type="entry name" value="ABC_TRANSPORTER_1"/>
    <property type="match status" value="1"/>
</dbReference>
<dbReference type="GO" id="GO:0016887">
    <property type="term" value="F:ATP hydrolysis activity"/>
    <property type="evidence" value="ECO:0007669"/>
    <property type="project" value="InterPro"/>
</dbReference>
<dbReference type="InterPro" id="IPR003593">
    <property type="entry name" value="AAA+_ATPase"/>
</dbReference>
<dbReference type="SMART" id="SM00382">
    <property type="entry name" value="AAA"/>
    <property type="match status" value="1"/>
</dbReference>
<proteinExistence type="inferred from homology"/>
<dbReference type="Proteomes" id="UP000321638">
    <property type="component" value="Unassembled WGS sequence"/>
</dbReference>
<evidence type="ECO:0000256" key="1">
    <source>
        <dbReference type="ARBA" id="ARBA00005417"/>
    </source>
</evidence>
<dbReference type="OrthoDB" id="9775250at2"/>
<dbReference type="EMBL" id="VDUZ01000002">
    <property type="protein sequence ID" value="TXL82033.1"/>
    <property type="molecule type" value="Genomic_DNA"/>
</dbReference>